<dbReference type="InterPro" id="IPR010651">
    <property type="entry name" value="Sugar_transport"/>
</dbReference>
<dbReference type="SUPFAM" id="SSF103481">
    <property type="entry name" value="Multidrug resistance efflux transporter EmrE"/>
    <property type="match status" value="2"/>
</dbReference>
<feature type="transmembrane region" description="Helical" evidence="7">
    <location>
        <begin position="114"/>
        <end position="133"/>
    </location>
</feature>
<keyword evidence="5 7" id="KW-1133">Transmembrane helix</keyword>
<comment type="similarity">
    <text evidence="2">Belongs to the GRP transporter (TC 2.A.7.5) family.</text>
</comment>
<feature type="transmembrane region" description="Helical" evidence="7">
    <location>
        <begin position="265"/>
        <end position="284"/>
    </location>
</feature>
<keyword evidence="4 7" id="KW-0812">Transmembrane</keyword>
<dbReference type="GO" id="GO:0012505">
    <property type="term" value="C:endomembrane system"/>
    <property type="evidence" value="ECO:0007669"/>
    <property type="project" value="UniProtKB-SubCell"/>
</dbReference>
<reference evidence="8" key="1">
    <citation type="submission" date="2024-06" db="EMBL/GenBank/DDBJ databases">
        <authorList>
            <person name="Fan A."/>
            <person name="Zhang F.Y."/>
            <person name="Zhang L."/>
        </authorList>
    </citation>
    <scope>NUCLEOTIDE SEQUENCE</scope>
    <source>
        <strain evidence="8">Y61</strain>
    </source>
</reference>
<keyword evidence="6 7" id="KW-0472">Membrane</keyword>
<feature type="transmembrane region" description="Helical" evidence="7">
    <location>
        <begin position="32"/>
        <end position="50"/>
    </location>
</feature>
<keyword evidence="3 8" id="KW-0813">Transport</keyword>
<evidence type="ECO:0000313" key="8">
    <source>
        <dbReference type="EMBL" id="XCJ16400.1"/>
    </source>
</evidence>
<protein>
    <submittedName>
        <fullName evidence="8">GRP family sugar transporter</fullName>
    </submittedName>
</protein>
<accession>A0AAU8IDX4</accession>
<keyword evidence="3 8" id="KW-0762">Sugar transport</keyword>
<feature type="transmembrane region" description="Helical" evidence="7">
    <location>
        <begin position="234"/>
        <end position="256"/>
    </location>
</feature>
<feature type="transmembrane region" description="Helical" evidence="7">
    <location>
        <begin position="56"/>
        <end position="77"/>
    </location>
</feature>
<feature type="transmembrane region" description="Helical" evidence="7">
    <location>
        <begin position="209"/>
        <end position="228"/>
    </location>
</feature>
<evidence type="ECO:0000256" key="2">
    <source>
        <dbReference type="ARBA" id="ARBA00006117"/>
    </source>
</evidence>
<dbReference type="InterPro" id="IPR037185">
    <property type="entry name" value="EmrE-like"/>
</dbReference>
<organism evidence="8">
    <name type="scientific">Sporolactobacillus sp. Y61</name>
    <dbReference type="NCBI Taxonomy" id="3160863"/>
    <lineage>
        <taxon>Bacteria</taxon>
        <taxon>Bacillati</taxon>
        <taxon>Bacillota</taxon>
        <taxon>Bacilli</taxon>
        <taxon>Bacillales</taxon>
        <taxon>Sporolactobacillaceae</taxon>
        <taxon>Sporolactobacillus</taxon>
    </lineage>
</organism>
<dbReference type="PANTHER" id="PTHR16119">
    <property type="entry name" value="TRANSMEMBRANE PROTEIN 144"/>
    <property type="match status" value="1"/>
</dbReference>
<name>A0AAU8IDX4_9BACL</name>
<dbReference type="CDD" id="cd23112">
    <property type="entry name" value="glucose_uptake_GlcU"/>
    <property type="match status" value="1"/>
</dbReference>
<feature type="transmembrane region" description="Helical" evidence="7">
    <location>
        <begin position="153"/>
        <end position="172"/>
    </location>
</feature>
<feature type="transmembrane region" description="Helical" evidence="7">
    <location>
        <begin position="6"/>
        <end position="25"/>
    </location>
</feature>
<comment type="subcellular location">
    <subcellularLocation>
        <location evidence="1">Endomembrane system</location>
        <topology evidence="1">Multi-pass membrane protein</topology>
    </subcellularLocation>
</comment>
<dbReference type="RefSeq" id="WP_129930342.1">
    <property type="nucleotide sequence ID" value="NZ_CP159510.1"/>
</dbReference>
<feature type="transmembrane region" description="Helical" evidence="7">
    <location>
        <begin position="178"/>
        <end position="197"/>
    </location>
</feature>
<evidence type="ECO:0000256" key="4">
    <source>
        <dbReference type="ARBA" id="ARBA00022692"/>
    </source>
</evidence>
<dbReference type="AlphaFoldDB" id="A0AAU8IDX4"/>
<dbReference type="EMBL" id="CP159510">
    <property type="protein sequence ID" value="XCJ16400.1"/>
    <property type="molecule type" value="Genomic_DNA"/>
</dbReference>
<proteinExistence type="inferred from homology"/>
<dbReference type="GO" id="GO:0015144">
    <property type="term" value="F:carbohydrate transmembrane transporter activity"/>
    <property type="evidence" value="ECO:0007669"/>
    <property type="project" value="InterPro"/>
</dbReference>
<evidence type="ECO:0000256" key="3">
    <source>
        <dbReference type="ARBA" id="ARBA00022597"/>
    </source>
</evidence>
<feature type="transmembrane region" description="Helical" evidence="7">
    <location>
        <begin position="89"/>
        <end position="108"/>
    </location>
</feature>
<evidence type="ECO:0000256" key="5">
    <source>
        <dbReference type="ARBA" id="ARBA00022989"/>
    </source>
</evidence>
<gene>
    <name evidence="8" type="ORF">ABNN70_12105</name>
</gene>
<dbReference type="Pfam" id="PF06800">
    <property type="entry name" value="Sugar_transport"/>
    <property type="match status" value="1"/>
</dbReference>
<sequence>MTGLMIALIPALLWGTLPLVSTKMGGTPNQQAFGMTIGAIFFSIVVSFIVPPIFNWTVVMISFISGLFWAVGQLYQFAAMKTIGISKTMPVSTGMQLAGAALCGVLIFGEWNTAFRLSVGLTALVLIVAGVLCTSHEPGKNGHTESISMIKGILLLLLSTSGYVSYIVILRLFDINGWSAILPQSAGMITGALLLSGRQASHLITRETAGNMISGLMWGGGNIALLMATKLEGVATSFSLSQVGTVLSTLGGIFLLGEKKSKTQMIFVMAGCFLIVTGGVLLGMTKQ</sequence>
<evidence type="ECO:0000256" key="1">
    <source>
        <dbReference type="ARBA" id="ARBA00004127"/>
    </source>
</evidence>
<dbReference type="GO" id="GO:0016020">
    <property type="term" value="C:membrane"/>
    <property type="evidence" value="ECO:0007669"/>
    <property type="project" value="InterPro"/>
</dbReference>
<dbReference type="PANTHER" id="PTHR16119:SF17">
    <property type="entry name" value="TRANSMEMBRANE PROTEIN 144"/>
    <property type="match status" value="1"/>
</dbReference>
<evidence type="ECO:0000256" key="6">
    <source>
        <dbReference type="ARBA" id="ARBA00023136"/>
    </source>
</evidence>
<evidence type="ECO:0000256" key="7">
    <source>
        <dbReference type="SAM" id="Phobius"/>
    </source>
</evidence>